<protein>
    <submittedName>
        <fullName evidence="3">Beta-glucosidase</fullName>
    </submittedName>
</protein>
<dbReference type="PIRSF" id="PIRSF028431">
    <property type="entry name" value="UCP028431"/>
    <property type="match status" value="1"/>
</dbReference>
<sequence length="445" mass="51586">MRTVTYICLICLLTFGGQAQVKQSAEKTDFRIQQNLSDSALLDLVQKQTFRYFWDYAHPVSGLARERSNKSFDYGDEVVTTGGSGFGIMAIIVATERGWISRDAATDRLLKIINFLRKADSYHGVFPHWLNGATGKTIPFSRKDDGADLVETSFLFEGLLSARQYFNRDTPKEQELRNKINWTWNEAEWDWFTRDGRNVLYWHWSPNNGWSMNHELRGWNECFITYIMAASSPKYAIKPEVYHQGWANSSYFRNNRSYFDIKLPLGFNYGGPLFFSHYSFMGLDPRGLKDRYADYWEQNKNHTLINREYCVRNPKGFKGFGPDSWGLTASDTYNGYDAHSPENDHGTITPTAALSAFPYTPEYSMQALKHFYYQLGNKIWSQYGFTDAFNETQQWYAQSHLAIDQGPIIVMIENYRSGLLWKLFMSCPEIQQGLKKLDISSPYLK</sequence>
<dbReference type="EMBL" id="QFFJ01000002">
    <property type="protein sequence ID" value="RBL89024.1"/>
    <property type="molecule type" value="Genomic_DNA"/>
</dbReference>
<dbReference type="Gene3D" id="1.50.10.140">
    <property type="match status" value="1"/>
</dbReference>
<keyword evidence="4" id="KW-1185">Reference proteome</keyword>
<evidence type="ECO:0000259" key="2">
    <source>
        <dbReference type="Pfam" id="PF10091"/>
    </source>
</evidence>
<organism evidence="3 4">
    <name type="scientific">Chitinophaga flava</name>
    <dbReference type="NCBI Taxonomy" id="2259036"/>
    <lineage>
        <taxon>Bacteria</taxon>
        <taxon>Pseudomonadati</taxon>
        <taxon>Bacteroidota</taxon>
        <taxon>Chitinophagia</taxon>
        <taxon>Chitinophagales</taxon>
        <taxon>Chitinophagaceae</taxon>
        <taxon>Chitinophaga</taxon>
    </lineage>
</organism>
<dbReference type="InterPro" id="IPR016883">
    <property type="entry name" value="UCP028431"/>
</dbReference>
<reference evidence="3 4" key="1">
    <citation type="submission" date="2018-05" db="EMBL/GenBank/DDBJ databases">
        <title>Chitinophaga sp. K3CV102501T nov., isolated from isolated from a monsoon evergreen broad-leaved forest soil.</title>
        <authorList>
            <person name="Lv Y."/>
        </authorList>
    </citation>
    <scope>NUCLEOTIDE SEQUENCE [LARGE SCALE GENOMIC DNA]</scope>
    <source>
        <strain evidence="3 4">GDMCC 1.1325</strain>
    </source>
</reference>
<evidence type="ECO:0000313" key="4">
    <source>
        <dbReference type="Proteomes" id="UP000253410"/>
    </source>
</evidence>
<gene>
    <name evidence="3" type="ORF">DF182_21020</name>
</gene>
<dbReference type="OrthoDB" id="5937621at2"/>
<dbReference type="InterPro" id="IPR019282">
    <property type="entry name" value="Glycoamylase-like_cons_dom"/>
</dbReference>
<dbReference type="AlphaFoldDB" id="A0A365XTJ1"/>
<dbReference type="Proteomes" id="UP000253410">
    <property type="component" value="Unassembled WGS sequence"/>
</dbReference>
<proteinExistence type="predicted"/>
<evidence type="ECO:0000313" key="3">
    <source>
        <dbReference type="EMBL" id="RBL89024.1"/>
    </source>
</evidence>
<feature type="signal peptide" evidence="1">
    <location>
        <begin position="1"/>
        <end position="19"/>
    </location>
</feature>
<dbReference type="Pfam" id="PF10091">
    <property type="entry name" value="Glycoamylase"/>
    <property type="match status" value="1"/>
</dbReference>
<dbReference type="RefSeq" id="WP_113617767.1">
    <property type="nucleotide sequence ID" value="NZ_QFFJ01000002.1"/>
</dbReference>
<keyword evidence="1" id="KW-0732">Signal</keyword>
<feature type="chain" id="PRO_5016883967" evidence="1">
    <location>
        <begin position="20"/>
        <end position="445"/>
    </location>
</feature>
<name>A0A365XTJ1_9BACT</name>
<accession>A0A365XTJ1</accession>
<comment type="caution">
    <text evidence="3">The sequence shown here is derived from an EMBL/GenBank/DDBJ whole genome shotgun (WGS) entry which is preliminary data.</text>
</comment>
<feature type="domain" description="Glycoamylase-like" evidence="2">
    <location>
        <begin position="213"/>
        <end position="428"/>
    </location>
</feature>
<evidence type="ECO:0000256" key="1">
    <source>
        <dbReference type="SAM" id="SignalP"/>
    </source>
</evidence>